<organism evidence="1 2">
    <name type="scientific">Monilinia fructigena</name>
    <dbReference type="NCBI Taxonomy" id="38457"/>
    <lineage>
        <taxon>Eukaryota</taxon>
        <taxon>Fungi</taxon>
        <taxon>Dikarya</taxon>
        <taxon>Ascomycota</taxon>
        <taxon>Pezizomycotina</taxon>
        <taxon>Leotiomycetes</taxon>
        <taxon>Helotiales</taxon>
        <taxon>Sclerotiniaceae</taxon>
        <taxon>Monilinia</taxon>
    </lineage>
</organism>
<protein>
    <submittedName>
        <fullName evidence="1">Uncharacterized protein</fullName>
    </submittedName>
</protein>
<gene>
    <name evidence="1" type="ORF">DID88_002770</name>
</gene>
<comment type="caution">
    <text evidence="1">The sequence shown here is derived from an EMBL/GenBank/DDBJ whole genome shotgun (WGS) entry which is preliminary data.</text>
</comment>
<accession>A0A395IN24</accession>
<keyword evidence="2" id="KW-1185">Reference proteome</keyword>
<reference evidence="1 2" key="1">
    <citation type="submission" date="2018-06" db="EMBL/GenBank/DDBJ databases">
        <title>Genome Sequence of the Brown Rot Fungal Pathogen Monilinia fructigena.</title>
        <authorList>
            <person name="Landi L."/>
            <person name="De Miccolis Angelini R.M."/>
            <person name="Pollastro S."/>
            <person name="Abate D."/>
            <person name="Faretra F."/>
            <person name="Romanazzi G."/>
        </authorList>
    </citation>
    <scope>NUCLEOTIDE SEQUENCE [LARGE SCALE GENOMIC DNA]</scope>
    <source>
        <strain evidence="1 2">Mfrg269</strain>
    </source>
</reference>
<evidence type="ECO:0000313" key="1">
    <source>
        <dbReference type="EMBL" id="RAL61702.1"/>
    </source>
</evidence>
<proteinExistence type="predicted"/>
<sequence>METERFEYLQGSEALPQHADPKLPLDLSHHFSRVTVARQQSAVKRFYKFFPSFPEWEIWLAVFQMRHSFHTIL</sequence>
<dbReference type="EMBL" id="QKRW01000029">
    <property type="protein sequence ID" value="RAL61702.1"/>
    <property type="molecule type" value="Genomic_DNA"/>
</dbReference>
<dbReference type="Proteomes" id="UP000249056">
    <property type="component" value="Unassembled WGS sequence"/>
</dbReference>
<dbReference type="AlphaFoldDB" id="A0A395IN24"/>
<evidence type="ECO:0000313" key="2">
    <source>
        <dbReference type="Proteomes" id="UP000249056"/>
    </source>
</evidence>
<name>A0A395IN24_9HELO</name>